<reference evidence="4 5" key="1">
    <citation type="submission" date="2018-05" db="EMBL/GenBank/DDBJ databases">
        <title>Acuticoccus sediminis sp. nov., isolated from deep-sea sediment of Indian Ocean.</title>
        <authorList>
            <person name="Liu X."/>
            <person name="Lai Q."/>
            <person name="Du Y."/>
            <person name="Sun F."/>
            <person name="Zhang X."/>
            <person name="Wang S."/>
            <person name="Shao Z."/>
        </authorList>
    </citation>
    <scope>NUCLEOTIDE SEQUENCE [LARGE SCALE GENOMIC DNA]</scope>
    <source>
        <strain evidence="4 5">PTG4-2</strain>
    </source>
</reference>
<evidence type="ECO:0000256" key="2">
    <source>
        <dbReference type="ARBA" id="ARBA00023033"/>
    </source>
</evidence>
<name>A0A8B2NJC8_9HYPH</name>
<dbReference type="PRINTS" id="PR00420">
    <property type="entry name" value="RNGMNOXGNASE"/>
</dbReference>
<proteinExistence type="predicted"/>
<sequence length="361" mass="39263">MRVGICGAGLGGVSAAIGLARLGCDVEVFEKAPALRATGSGLNLWPNAGRAIYGLGLRDEFDAIAVKLDRYLGFAPEGGPLFECDTSAWPEKYGAPSVGVSRLALITMLADAYGADRIRFGHEVVSVENFDDRAVCHFSNGARHEFDVLIGADGIYSTIREQLIGGVRFRPNNHHAYRWRAIVDLAETDVDPAAQTGYYAQGGWLAVIPIGNGKAYWFGSVSGGDTVEDFMSFFQSWTNTHIPRTLSITPPDAIIKSPLYDVEGTPYKWTHGRVTLMGDAAHPMMPDLAQGASQAFIDSLSLRDAFATTNDIDEALLHYETDRYPAANYVVNCSRKGSFRGKNGVKPIAVRYEEEIETVQT</sequence>
<comment type="caution">
    <text evidence="4">The sequence shown here is derived from an EMBL/GenBank/DDBJ whole genome shotgun (WGS) entry which is preliminary data.</text>
</comment>
<evidence type="ECO:0000313" key="5">
    <source>
        <dbReference type="Proteomes" id="UP000249590"/>
    </source>
</evidence>
<dbReference type="SUPFAM" id="SSF51905">
    <property type="entry name" value="FAD/NAD(P)-binding domain"/>
    <property type="match status" value="1"/>
</dbReference>
<dbReference type="InterPro" id="IPR050493">
    <property type="entry name" value="FAD-dep_Monooxygenase_BioMet"/>
</dbReference>
<dbReference type="InterPro" id="IPR036188">
    <property type="entry name" value="FAD/NAD-bd_sf"/>
</dbReference>
<dbReference type="EMBL" id="QHHQ01000009">
    <property type="protein sequence ID" value="RAH97340.1"/>
    <property type="molecule type" value="Genomic_DNA"/>
</dbReference>
<evidence type="ECO:0000256" key="1">
    <source>
        <dbReference type="ARBA" id="ARBA00023002"/>
    </source>
</evidence>
<dbReference type="GO" id="GO:0004497">
    <property type="term" value="F:monooxygenase activity"/>
    <property type="evidence" value="ECO:0007669"/>
    <property type="project" value="UniProtKB-KW"/>
</dbReference>
<dbReference type="PANTHER" id="PTHR13789:SF309">
    <property type="entry name" value="PUTATIVE (AFU_ORTHOLOGUE AFUA_6G14510)-RELATED"/>
    <property type="match status" value="1"/>
</dbReference>
<keyword evidence="5" id="KW-1185">Reference proteome</keyword>
<protein>
    <recommendedName>
        <fullName evidence="3">FAD-binding domain-containing protein</fullName>
    </recommendedName>
</protein>
<keyword evidence="2" id="KW-0503">Monooxygenase</keyword>
<dbReference type="PANTHER" id="PTHR13789">
    <property type="entry name" value="MONOOXYGENASE"/>
    <property type="match status" value="1"/>
</dbReference>
<dbReference type="Proteomes" id="UP000249590">
    <property type="component" value="Unassembled WGS sequence"/>
</dbReference>
<dbReference type="Gene3D" id="3.50.50.60">
    <property type="entry name" value="FAD/NAD(P)-binding domain"/>
    <property type="match status" value="1"/>
</dbReference>
<gene>
    <name evidence="4" type="ORF">DLJ53_29510</name>
</gene>
<organism evidence="4 5">
    <name type="scientific">Acuticoccus sediminis</name>
    <dbReference type="NCBI Taxonomy" id="2184697"/>
    <lineage>
        <taxon>Bacteria</taxon>
        <taxon>Pseudomonadati</taxon>
        <taxon>Pseudomonadota</taxon>
        <taxon>Alphaproteobacteria</taxon>
        <taxon>Hyphomicrobiales</taxon>
        <taxon>Amorphaceae</taxon>
        <taxon>Acuticoccus</taxon>
    </lineage>
</organism>
<dbReference type="AlphaFoldDB" id="A0A8B2NJC8"/>
<keyword evidence="1" id="KW-0560">Oxidoreductase</keyword>
<dbReference type="GO" id="GO:0071949">
    <property type="term" value="F:FAD binding"/>
    <property type="evidence" value="ECO:0007669"/>
    <property type="project" value="InterPro"/>
</dbReference>
<evidence type="ECO:0000313" key="4">
    <source>
        <dbReference type="EMBL" id="RAH97340.1"/>
    </source>
</evidence>
<evidence type="ECO:0000259" key="3">
    <source>
        <dbReference type="Pfam" id="PF01494"/>
    </source>
</evidence>
<dbReference type="Pfam" id="PF01494">
    <property type="entry name" value="FAD_binding_3"/>
    <property type="match status" value="1"/>
</dbReference>
<accession>A0A8B2NJC8</accession>
<dbReference type="InterPro" id="IPR002938">
    <property type="entry name" value="FAD-bd"/>
</dbReference>
<feature type="domain" description="FAD-binding" evidence="3">
    <location>
        <begin position="2"/>
        <end position="332"/>
    </location>
</feature>